<reference evidence="2 3" key="1">
    <citation type="submission" date="2022-09" db="EMBL/GenBank/DDBJ databases">
        <title>New species of Phenylobacterium.</title>
        <authorList>
            <person name="Mieszkin S."/>
        </authorList>
    </citation>
    <scope>NUCLEOTIDE SEQUENCE [LARGE SCALE GENOMIC DNA]</scope>
    <source>
        <strain evidence="2 3">HK31-G</strain>
    </source>
</reference>
<keyword evidence="1" id="KW-0472">Membrane</keyword>
<feature type="transmembrane region" description="Helical" evidence="1">
    <location>
        <begin position="12"/>
        <end position="41"/>
    </location>
</feature>
<name>A0ABW6CRU7_9CAUL</name>
<evidence type="ECO:0000256" key="1">
    <source>
        <dbReference type="SAM" id="Phobius"/>
    </source>
</evidence>
<feature type="transmembrane region" description="Helical" evidence="1">
    <location>
        <begin position="174"/>
        <end position="196"/>
    </location>
</feature>
<keyword evidence="1" id="KW-0812">Transmembrane</keyword>
<dbReference type="Proteomes" id="UP001598130">
    <property type="component" value="Unassembled WGS sequence"/>
</dbReference>
<protein>
    <submittedName>
        <fullName evidence="2">DUF4386 domain-containing protein</fullName>
    </submittedName>
</protein>
<dbReference type="Pfam" id="PF14329">
    <property type="entry name" value="DUF4386"/>
    <property type="match status" value="1"/>
</dbReference>
<evidence type="ECO:0000313" key="3">
    <source>
        <dbReference type="Proteomes" id="UP001598130"/>
    </source>
</evidence>
<keyword evidence="1" id="KW-1133">Transmembrane helix</keyword>
<proteinExistence type="predicted"/>
<accession>A0ABW6CRU7</accession>
<feature type="transmembrane region" description="Helical" evidence="1">
    <location>
        <begin position="202"/>
        <end position="224"/>
    </location>
</feature>
<feature type="transmembrane region" description="Helical" evidence="1">
    <location>
        <begin position="145"/>
        <end position="167"/>
    </location>
</feature>
<gene>
    <name evidence="2" type="ORF">OCL97_17560</name>
</gene>
<feature type="transmembrane region" description="Helical" evidence="1">
    <location>
        <begin position="61"/>
        <end position="84"/>
    </location>
</feature>
<organism evidence="2 3">
    <name type="scientific">Phenylobacterium ferrooxidans</name>
    <dbReference type="NCBI Taxonomy" id="2982689"/>
    <lineage>
        <taxon>Bacteria</taxon>
        <taxon>Pseudomonadati</taxon>
        <taxon>Pseudomonadota</taxon>
        <taxon>Alphaproteobacteria</taxon>
        <taxon>Caulobacterales</taxon>
        <taxon>Caulobacteraceae</taxon>
        <taxon>Phenylobacterium</taxon>
    </lineage>
</organism>
<dbReference type="InterPro" id="IPR025495">
    <property type="entry name" value="DUF4386"/>
</dbReference>
<sequence length="243" mass="26154">MTRRTFESHPNAYLRIAGVIYLLVIVFGGFSEGFVMSALIVSGDPAATARNITSSPALWNLSLAGNLLVPLIAVPQMLIEFLLLRPVNRNLALLFLLLNAISLAVECVSKLFLLMVVPILGRSDGAFDPQQIQALASVALIGHNLAFHITLIFFGAACLVSGYLIFWSGYLPRLLGLLVQAAGASYLIATFSRLFAPAFADQLTSAILLPALIGESAFCLWLLLKGVNLTAWRARITSQAQPA</sequence>
<evidence type="ECO:0000313" key="2">
    <source>
        <dbReference type="EMBL" id="MFD3265765.1"/>
    </source>
</evidence>
<dbReference type="RefSeq" id="WP_377371142.1">
    <property type="nucleotide sequence ID" value="NZ_JAOTJD010000039.1"/>
</dbReference>
<feature type="transmembrane region" description="Helical" evidence="1">
    <location>
        <begin position="91"/>
        <end position="120"/>
    </location>
</feature>
<keyword evidence="3" id="KW-1185">Reference proteome</keyword>
<comment type="caution">
    <text evidence="2">The sequence shown here is derived from an EMBL/GenBank/DDBJ whole genome shotgun (WGS) entry which is preliminary data.</text>
</comment>
<dbReference type="EMBL" id="JAOTJD010000039">
    <property type="protein sequence ID" value="MFD3265765.1"/>
    <property type="molecule type" value="Genomic_DNA"/>
</dbReference>